<proteinExistence type="predicted"/>
<evidence type="ECO:0000313" key="1">
    <source>
        <dbReference type="EMBL" id="KAJ3548264.1"/>
    </source>
</evidence>
<sequence length="259" mass="28632">MTNTTAPLDLSGASEAFLKHLKSLYPCAGDNGTSTESPSVITNPWYIIAIVAFASCNRPEAVPVIFVHTLQELEAAQRKFGTDEETSYNERLRLARRIRESLLKASLLCGAPRTINGMIALHEAMPEDLREKSVLRNTSLTTEQCFLAGERVFRSMYGNTADGVQNVLNEIYPDFGWLTKLVGYGMVYGQTDILTQVETSYILVAGVIGMETPRQFGWHLANTRHGGASLQEAKAVRQICIEVAEHAGVQWKEPIPDVE</sequence>
<accession>A0ACC1SXA6</accession>
<protein>
    <submittedName>
        <fullName evidence="1">Uncharacterized protein</fullName>
    </submittedName>
</protein>
<comment type="caution">
    <text evidence="1">The sequence shown here is derived from an EMBL/GenBank/DDBJ whole genome shotgun (WGS) entry which is preliminary data.</text>
</comment>
<evidence type="ECO:0000313" key="2">
    <source>
        <dbReference type="Proteomes" id="UP001148662"/>
    </source>
</evidence>
<name>A0ACC1SXA6_9APHY</name>
<keyword evidence="2" id="KW-1185">Reference proteome</keyword>
<dbReference type="Proteomes" id="UP001148662">
    <property type="component" value="Unassembled WGS sequence"/>
</dbReference>
<dbReference type="EMBL" id="JANHOG010000967">
    <property type="protein sequence ID" value="KAJ3548264.1"/>
    <property type="molecule type" value="Genomic_DNA"/>
</dbReference>
<organism evidence="1 2">
    <name type="scientific">Phlebia brevispora</name>
    <dbReference type="NCBI Taxonomy" id="194682"/>
    <lineage>
        <taxon>Eukaryota</taxon>
        <taxon>Fungi</taxon>
        <taxon>Dikarya</taxon>
        <taxon>Basidiomycota</taxon>
        <taxon>Agaricomycotina</taxon>
        <taxon>Agaricomycetes</taxon>
        <taxon>Polyporales</taxon>
        <taxon>Meruliaceae</taxon>
        <taxon>Phlebia</taxon>
    </lineage>
</organism>
<reference evidence="1" key="1">
    <citation type="submission" date="2022-07" db="EMBL/GenBank/DDBJ databases">
        <title>Genome Sequence of Phlebia brevispora.</title>
        <authorList>
            <person name="Buettner E."/>
        </authorList>
    </citation>
    <scope>NUCLEOTIDE SEQUENCE</scope>
    <source>
        <strain evidence="1">MPL23</strain>
    </source>
</reference>
<gene>
    <name evidence="1" type="ORF">NM688_g5319</name>
</gene>